<accession>A0A9X1ZXA3</accession>
<dbReference type="Proteomes" id="UP001139521">
    <property type="component" value="Unassembled WGS sequence"/>
</dbReference>
<dbReference type="EMBL" id="JAKHSK010000008">
    <property type="protein sequence ID" value="MCL6218096.1"/>
    <property type="molecule type" value="Genomic_DNA"/>
</dbReference>
<proteinExistence type="predicted"/>
<evidence type="ECO:0000313" key="2">
    <source>
        <dbReference type="Proteomes" id="UP001139521"/>
    </source>
</evidence>
<comment type="caution">
    <text evidence="1">The sequence shown here is derived from an EMBL/GenBank/DDBJ whole genome shotgun (WGS) entry which is preliminary data.</text>
</comment>
<sequence>MLSQYHILNGDALKHQFPKVLPGKSIIARECLVEGTTKGDDFDSFFKNRARFISESHAETEENYLKNVKSEFQKILDINEACEINLWFEQDLFCQANLWFVASLIVQTPHVNNVFLVMPKEHTPFGFGGLSEPELIAAYNHRKSINNVQDFAKLWQHYQNNNLEDLKETAKNLKKEFPFILPAVKAHIARIPKKEDPGRPVTATLKIMDELQTDDFNLIFREFCKRESIYGFGDLQVKKLVEKAKNL</sequence>
<dbReference type="AlphaFoldDB" id="A0A9X1ZXA3"/>
<reference evidence="1" key="1">
    <citation type="submission" date="2022-01" db="EMBL/GenBank/DDBJ databases">
        <title>Genome sequencing of Zunongwangia sp. M21534 genome.</title>
        <authorList>
            <person name="Chen Y."/>
            <person name="Dong C."/>
            <person name="Shao Z."/>
        </authorList>
    </citation>
    <scope>NUCLEOTIDE SEQUENCE</scope>
    <source>
        <strain evidence="1">MCCC M21534</strain>
    </source>
</reference>
<evidence type="ECO:0000313" key="1">
    <source>
        <dbReference type="EMBL" id="MCL6218096.1"/>
    </source>
</evidence>
<dbReference type="RefSeq" id="WP_249601071.1">
    <property type="nucleotide sequence ID" value="NZ_JAKHSK010000008.1"/>
</dbReference>
<gene>
    <name evidence="1" type="ORF">L1967_07285</name>
</gene>
<keyword evidence="2" id="KW-1185">Reference proteome</keyword>
<protein>
    <submittedName>
        <fullName evidence="1">DUF1835 domain-containing protein</fullName>
    </submittedName>
</protein>
<organism evidence="1 2">
    <name type="scientific">Zunongwangia pacifica</name>
    <dbReference type="NCBI Taxonomy" id="2911062"/>
    <lineage>
        <taxon>Bacteria</taxon>
        <taxon>Pseudomonadati</taxon>
        <taxon>Bacteroidota</taxon>
        <taxon>Flavobacteriia</taxon>
        <taxon>Flavobacteriales</taxon>
        <taxon>Flavobacteriaceae</taxon>
        <taxon>Zunongwangia</taxon>
    </lineage>
</organism>
<name>A0A9X1ZXA3_9FLAO</name>